<dbReference type="EMBL" id="VSSQ01091303">
    <property type="protein sequence ID" value="MPN36901.1"/>
    <property type="molecule type" value="Genomic_DNA"/>
</dbReference>
<evidence type="ECO:0000313" key="2">
    <source>
        <dbReference type="EMBL" id="MPN36901.1"/>
    </source>
</evidence>
<evidence type="ECO:0000256" key="1">
    <source>
        <dbReference type="SAM" id="MobiDB-lite"/>
    </source>
</evidence>
<gene>
    <name evidence="2" type="ORF">SDC9_184413</name>
</gene>
<dbReference type="AlphaFoldDB" id="A0A645HCZ9"/>
<accession>A0A645HCZ9</accession>
<sequence length="109" mass="11494">MGFLACKTCLHCSVDDSHTQGLGENENVAGPAAMVGPYLVLNGEAGDPEAVLGRRVADRMPACYHSPALGDFALTAKENLFENRKVEAGGKTDQVQGNLRLPSHGIDVT</sequence>
<proteinExistence type="predicted"/>
<reference evidence="2" key="1">
    <citation type="submission" date="2019-08" db="EMBL/GenBank/DDBJ databases">
        <authorList>
            <person name="Kucharzyk K."/>
            <person name="Murdoch R.W."/>
            <person name="Higgins S."/>
            <person name="Loffler F."/>
        </authorList>
    </citation>
    <scope>NUCLEOTIDE SEQUENCE</scope>
</reference>
<name>A0A645HCZ9_9ZZZZ</name>
<feature type="region of interest" description="Disordered" evidence="1">
    <location>
        <begin position="87"/>
        <end position="109"/>
    </location>
</feature>
<organism evidence="2">
    <name type="scientific">bioreactor metagenome</name>
    <dbReference type="NCBI Taxonomy" id="1076179"/>
    <lineage>
        <taxon>unclassified sequences</taxon>
        <taxon>metagenomes</taxon>
        <taxon>ecological metagenomes</taxon>
    </lineage>
</organism>
<comment type="caution">
    <text evidence="2">The sequence shown here is derived from an EMBL/GenBank/DDBJ whole genome shotgun (WGS) entry which is preliminary data.</text>
</comment>
<protein>
    <submittedName>
        <fullName evidence="2">Uncharacterized protein</fullName>
    </submittedName>
</protein>